<dbReference type="GO" id="GO:0097602">
    <property type="term" value="F:cullin family protein binding"/>
    <property type="evidence" value="ECO:0007669"/>
    <property type="project" value="TreeGrafter"/>
</dbReference>
<dbReference type="InterPro" id="IPR005176">
    <property type="entry name" value="PONY_dom"/>
</dbReference>
<name>A0A4P9Z4H0_9FUNG</name>
<dbReference type="Gene3D" id="1.10.8.10">
    <property type="entry name" value="DNA helicase RuvA subunit, C-terminal domain"/>
    <property type="match status" value="1"/>
</dbReference>
<evidence type="ECO:0000313" key="4">
    <source>
        <dbReference type="EMBL" id="RKP26741.1"/>
    </source>
</evidence>
<dbReference type="OrthoDB" id="286637at2759"/>
<dbReference type="PANTHER" id="PTHR12281">
    <property type="entry name" value="RP42 RELATED"/>
    <property type="match status" value="1"/>
</dbReference>
<gene>
    <name evidence="4" type="ORF">SYNPS1DRAFT_21557</name>
</gene>
<dbReference type="GO" id="GO:0045116">
    <property type="term" value="P:protein neddylation"/>
    <property type="evidence" value="ECO:0007669"/>
    <property type="project" value="TreeGrafter"/>
</dbReference>
<dbReference type="GO" id="GO:0000151">
    <property type="term" value="C:ubiquitin ligase complex"/>
    <property type="evidence" value="ECO:0007669"/>
    <property type="project" value="TreeGrafter"/>
</dbReference>
<dbReference type="SUPFAM" id="SSF46934">
    <property type="entry name" value="UBA-like"/>
    <property type="match status" value="1"/>
</dbReference>
<sequence>MLAPLSLQFGKNKVQKEKIQTDETVHPASESVASQLLKANNWNLDVAADAYYNQPGAVTAAAASAGAKMGQFVESRLQQVFDQYKDADEPDKILLEGTERYCADLEVAPDDVLMLVIATHLKAKMCEFPRQTFIQGWRELR</sequence>
<dbReference type="EMBL" id="KZ989345">
    <property type="protein sequence ID" value="RKP26741.1"/>
    <property type="molecule type" value="Genomic_DNA"/>
</dbReference>
<dbReference type="InterPro" id="IPR014764">
    <property type="entry name" value="DCN-prot"/>
</dbReference>
<evidence type="ECO:0000259" key="3">
    <source>
        <dbReference type="PROSITE" id="PS51229"/>
    </source>
</evidence>
<dbReference type="GO" id="GO:0031624">
    <property type="term" value="F:ubiquitin conjugating enzyme binding"/>
    <property type="evidence" value="ECO:0007669"/>
    <property type="project" value="TreeGrafter"/>
</dbReference>
<dbReference type="InterPro" id="IPR009060">
    <property type="entry name" value="UBA-like_sf"/>
</dbReference>
<evidence type="ECO:0000256" key="2">
    <source>
        <dbReference type="RuleBase" id="RU410713"/>
    </source>
</evidence>
<feature type="domain" description="DCUN1" evidence="3">
    <location>
        <begin position="72"/>
        <end position="141"/>
    </location>
</feature>
<dbReference type="AlphaFoldDB" id="A0A4P9Z4H0"/>
<dbReference type="Pfam" id="PF14555">
    <property type="entry name" value="UBA_4"/>
    <property type="match status" value="1"/>
</dbReference>
<dbReference type="GO" id="GO:0032182">
    <property type="term" value="F:ubiquitin-like protein binding"/>
    <property type="evidence" value="ECO:0007669"/>
    <property type="project" value="TreeGrafter"/>
</dbReference>
<dbReference type="PANTHER" id="PTHR12281:SF31">
    <property type="entry name" value="DCN1-LIKE PROTEIN 3"/>
    <property type="match status" value="1"/>
</dbReference>
<protein>
    <recommendedName>
        <fullName evidence="2">Defective in cullin neddylation protein</fullName>
    </recommendedName>
</protein>
<dbReference type="Gene3D" id="1.10.238.10">
    <property type="entry name" value="EF-hand"/>
    <property type="match status" value="1"/>
</dbReference>
<keyword evidence="1" id="KW-0833">Ubl conjugation pathway</keyword>
<dbReference type="Proteomes" id="UP000278143">
    <property type="component" value="Unassembled WGS sequence"/>
</dbReference>
<keyword evidence="5" id="KW-1185">Reference proteome</keyword>
<organism evidence="4 5">
    <name type="scientific">Syncephalis pseudoplumigaleata</name>
    <dbReference type="NCBI Taxonomy" id="1712513"/>
    <lineage>
        <taxon>Eukaryota</taxon>
        <taxon>Fungi</taxon>
        <taxon>Fungi incertae sedis</taxon>
        <taxon>Zoopagomycota</taxon>
        <taxon>Zoopagomycotina</taxon>
        <taxon>Zoopagomycetes</taxon>
        <taxon>Zoopagales</taxon>
        <taxon>Piptocephalidaceae</taxon>
        <taxon>Syncephalis</taxon>
    </lineage>
</organism>
<reference evidence="5" key="1">
    <citation type="journal article" date="2018" name="Nat. Microbiol.">
        <title>Leveraging single-cell genomics to expand the fungal tree of life.</title>
        <authorList>
            <person name="Ahrendt S.R."/>
            <person name="Quandt C.A."/>
            <person name="Ciobanu D."/>
            <person name="Clum A."/>
            <person name="Salamov A."/>
            <person name="Andreopoulos B."/>
            <person name="Cheng J.F."/>
            <person name="Woyke T."/>
            <person name="Pelin A."/>
            <person name="Henrissat B."/>
            <person name="Reynolds N.K."/>
            <person name="Benny G.L."/>
            <person name="Smith M.E."/>
            <person name="James T.Y."/>
            <person name="Grigoriev I.V."/>
        </authorList>
    </citation>
    <scope>NUCLEOTIDE SEQUENCE [LARGE SCALE GENOMIC DNA]</scope>
    <source>
        <strain evidence="5">Benny S71-1</strain>
    </source>
</reference>
<accession>A0A4P9Z4H0</accession>
<evidence type="ECO:0000313" key="5">
    <source>
        <dbReference type="Proteomes" id="UP000278143"/>
    </source>
</evidence>
<evidence type="ECO:0000256" key="1">
    <source>
        <dbReference type="ARBA" id="ARBA00022786"/>
    </source>
</evidence>
<proteinExistence type="predicted"/>
<comment type="function">
    <text evidence="2">Neddylation of cullins play an essential role in the regulation of SCF-type complexes activity.</text>
</comment>
<dbReference type="PROSITE" id="PS51229">
    <property type="entry name" value="DCUN1"/>
    <property type="match status" value="1"/>
</dbReference>